<dbReference type="EMBL" id="JBDKWZ010000008">
    <property type="protein sequence ID" value="MEN7549419.1"/>
    <property type="molecule type" value="Genomic_DNA"/>
</dbReference>
<dbReference type="SUPFAM" id="SSF53163">
    <property type="entry name" value="HybD-like"/>
    <property type="match status" value="1"/>
</dbReference>
<keyword evidence="2" id="KW-1185">Reference proteome</keyword>
<dbReference type="InterPro" id="IPR023430">
    <property type="entry name" value="Pept_HybD-like_dom_sf"/>
</dbReference>
<comment type="caution">
    <text evidence="1">The sequence shown here is derived from an EMBL/GenBank/DDBJ whole genome shotgun (WGS) entry which is preliminary data.</text>
</comment>
<dbReference type="Proteomes" id="UP001403385">
    <property type="component" value="Unassembled WGS sequence"/>
</dbReference>
<dbReference type="AlphaFoldDB" id="A0AAW9RX46"/>
<gene>
    <name evidence="1" type="ORF">AAG747_15965</name>
</gene>
<name>A0AAW9RX46_9BACT</name>
<accession>A0AAW9RX46</accession>
<protein>
    <submittedName>
        <fullName evidence="1">Uncharacterized protein</fullName>
    </submittedName>
</protein>
<organism evidence="1 2">
    <name type="scientific">Rapidithrix thailandica</name>
    <dbReference type="NCBI Taxonomy" id="413964"/>
    <lineage>
        <taxon>Bacteria</taxon>
        <taxon>Pseudomonadati</taxon>
        <taxon>Bacteroidota</taxon>
        <taxon>Cytophagia</taxon>
        <taxon>Cytophagales</taxon>
        <taxon>Flammeovirgaceae</taxon>
        <taxon>Rapidithrix</taxon>
    </lineage>
</organism>
<sequence length="164" mass="19077">MNSPKLLIYGYGDPTLSYGKITHELCARLEHWLRNSTWNDGKIEQNHHFHLEDIETICSYDIVIFVCGAKGEYFHYICSEVVPAHTLPISMEEIRPGEVLHLCSKFYSCCPKAFQVLIKDPVFPVPELEPQTTSLEQIFDFFKHLLWVVRDNWKPGNRSVFANF</sequence>
<proteinExistence type="predicted"/>
<evidence type="ECO:0000313" key="1">
    <source>
        <dbReference type="EMBL" id="MEN7549419.1"/>
    </source>
</evidence>
<evidence type="ECO:0000313" key="2">
    <source>
        <dbReference type="Proteomes" id="UP001403385"/>
    </source>
</evidence>
<reference evidence="1 2" key="1">
    <citation type="submission" date="2024-04" db="EMBL/GenBank/DDBJ databases">
        <title>Novel genus in family Flammeovirgaceae.</title>
        <authorList>
            <person name="Nguyen T.H."/>
            <person name="Vuong T.Q."/>
            <person name="Le H."/>
            <person name="Kim S.-G."/>
        </authorList>
    </citation>
    <scope>NUCLEOTIDE SEQUENCE [LARGE SCALE GENOMIC DNA]</scope>
    <source>
        <strain evidence="1 2">JCM 23209</strain>
    </source>
</reference>
<dbReference type="RefSeq" id="WP_346822194.1">
    <property type="nucleotide sequence ID" value="NZ_JBDKWZ010000008.1"/>
</dbReference>